<dbReference type="RefSeq" id="WP_034817016.1">
    <property type="nucleotide sequence ID" value="NZ_JANIEK010000016.1"/>
</dbReference>
<comment type="caution">
    <text evidence="2">The sequence shown here is derived from an EMBL/GenBank/DDBJ whole genome shotgun (WGS) entry which is preliminary data.</text>
</comment>
<keyword evidence="1" id="KW-0472">Membrane</keyword>
<evidence type="ECO:0000313" key="3">
    <source>
        <dbReference type="Proteomes" id="UP001206821"/>
    </source>
</evidence>
<name>A0ABT2KVP0_9BACL</name>
<gene>
    <name evidence="2" type="ORF">NQG31_05665</name>
</gene>
<organism evidence="2 3">
    <name type="scientific">Exiguobacterium alkaliphilum</name>
    <dbReference type="NCBI Taxonomy" id="1428684"/>
    <lineage>
        <taxon>Bacteria</taxon>
        <taxon>Bacillati</taxon>
        <taxon>Bacillota</taxon>
        <taxon>Bacilli</taxon>
        <taxon>Bacillales</taxon>
        <taxon>Bacillales Family XII. Incertae Sedis</taxon>
        <taxon>Exiguobacterium</taxon>
    </lineage>
</organism>
<dbReference type="Proteomes" id="UP001206821">
    <property type="component" value="Unassembled WGS sequence"/>
</dbReference>
<sequence>MKTIRLALLLSTALHLIYVVATFGIGFIRTLNYEPDIIAEADNVTMLQNEAAIGTTGSPFYLGFTFIVLTVILALGLFMVQRIRQTR</sequence>
<keyword evidence="1" id="KW-0812">Transmembrane</keyword>
<keyword evidence="3" id="KW-1185">Reference proteome</keyword>
<proteinExistence type="predicted"/>
<feature type="transmembrane region" description="Helical" evidence="1">
    <location>
        <begin position="60"/>
        <end position="80"/>
    </location>
</feature>
<keyword evidence="1" id="KW-1133">Transmembrane helix</keyword>
<evidence type="ECO:0000313" key="2">
    <source>
        <dbReference type="EMBL" id="MCT4795022.1"/>
    </source>
</evidence>
<dbReference type="EMBL" id="JANIEK010000016">
    <property type="protein sequence ID" value="MCT4795022.1"/>
    <property type="molecule type" value="Genomic_DNA"/>
</dbReference>
<accession>A0ABT2KVP0</accession>
<evidence type="ECO:0000256" key="1">
    <source>
        <dbReference type="SAM" id="Phobius"/>
    </source>
</evidence>
<protein>
    <submittedName>
        <fullName evidence="2">Uncharacterized protein</fullName>
    </submittedName>
</protein>
<reference evidence="2 3" key="1">
    <citation type="submission" date="2022-07" db="EMBL/GenBank/DDBJ databases">
        <title>Genomic and pangenome structural analysis of the polyextremophile Exiguobacterium.</title>
        <authorList>
            <person name="Shen L."/>
        </authorList>
    </citation>
    <scope>NUCLEOTIDE SEQUENCE [LARGE SCALE GENOMIC DNA]</scope>
    <source>
        <strain evidence="2 3">12_1</strain>
    </source>
</reference>